<dbReference type="Proteomes" id="UP000007875">
    <property type="component" value="Unassembled WGS sequence"/>
</dbReference>
<dbReference type="CDD" id="cd08722">
    <property type="entry name" value="RGS_SNX14"/>
    <property type="match status" value="1"/>
</dbReference>
<accession>H2ZAZ3</accession>
<reference evidence="4" key="2">
    <citation type="submission" date="2025-08" db="UniProtKB">
        <authorList>
            <consortium name="Ensembl"/>
        </authorList>
    </citation>
    <scope>IDENTIFICATION</scope>
</reference>
<proteinExistence type="predicted"/>
<evidence type="ECO:0000256" key="1">
    <source>
        <dbReference type="SAM" id="MobiDB-lite"/>
    </source>
</evidence>
<dbReference type="SUPFAM" id="SSF48097">
    <property type="entry name" value="Regulator of G-protein signaling, RGS"/>
    <property type="match status" value="1"/>
</dbReference>
<dbReference type="GeneTree" id="ENSGT00950000182856"/>
<dbReference type="PANTHER" id="PTHR22775">
    <property type="entry name" value="SORTING NEXIN"/>
    <property type="match status" value="1"/>
</dbReference>
<dbReference type="STRING" id="51511.ENSCSAVP00000014758"/>
<dbReference type="PROSITE" id="PS51207">
    <property type="entry name" value="PXA"/>
    <property type="match status" value="1"/>
</dbReference>
<dbReference type="Pfam" id="PF02194">
    <property type="entry name" value="PXA"/>
    <property type="match status" value="1"/>
</dbReference>
<evidence type="ECO:0000313" key="4">
    <source>
        <dbReference type="Ensembl" id="ENSCSAVP00000014758.1"/>
    </source>
</evidence>
<reference evidence="4" key="3">
    <citation type="submission" date="2025-09" db="UniProtKB">
        <authorList>
            <consortium name="Ensembl"/>
        </authorList>
    </citation>
    <scope>IDENTIFICATION</scope>
</reference>
<feature type="region of interest" description="Disordered" evidence="1">
    <location>
        <begin position="263"/>
        <end position="293"/>
    </location>
</feature>
<evidence type="ECO:0008006" key="6">
    <source>
        <dbReference type="Google" id="ProtNLM"/>
    </source>
</evidence>
<protein>
    <recommendedName>
        <fullName evidence="6">RGS domain-containing protein</fullName>
    </recommendedName>
</protein>
<keyword evidence="5" id="KW-1185">Reference proteome</keyword>
<dbReference type="SMART" id="SM00315">
    <property type="entry name" value="RGS"/>
    <property type="match status" value="1"/>
</dbReference>
<dbReference type="GO" id="GO:0097352">
    <property type="term" value="P:autophagosome maturation"/>
    <property type="evidence" value="ECO:0007669"/>
    <property type="project" value="TreeGrafter"/>
</dbReference>
<dbReference type="InterPro" id="IPR037892">
    <property type="entry name" value="SNX14_RGS"/>
</dbReference>
<dbReference type="eggNOG" id="KOG2101">
    <property type="taxonomic scope" value="Eukaryota"/>
</dbReference>
<dbReference type="HOGENOM" id="CLU_924260_0_0_1"/>
<sequence length="301" mass="35291">MQSRRSELNYLRALCDHVFPLIFPPSLMKSRVFRSLIREVLASNAILYGLDTLTDPDKINNLLLIFFDESSPREPDGPPTTMVPFLAEFVSKDYNNTSLLHIDLTTIMSNQEMLYQFMIFLRTLGAVHNLQFCLTVFDFNRRCLAPEQTDDQLMKLHKEARDIYTSYCQPDSDTFIHFESDIINGLRDIAEGRWNELNRLRTSTPLFRAYDHVYNLLEHLYCPLFYQSDTYYEMVCGKRMPIKQKSRHARKLSSKMYDTTLMNKQQQGQEVYKQGNGSSEENDNDNNNGLLDWGRQVLFDR</sequence>
<feature type="compositionally biased region" description="Low complexity" evidence="1">
    <location>
        <begin position="275"/>
        <end position="292"/>
    </location>
</feature>
<dbReference type="InterPro" id="IPR016137">
    <property type="entry name" value="RGS"/>
</dbReference>
<dbReference type="Ensembl" id="ENSCSAVT00000014931.1">
    <property type="protein sequence ID" value="ENSCSAVP00000014758.1"/>
    <property type="gene ID" value="ENSCSAVG00000008630.1"/>
</dbReference>
<organism evidence="4 5">
    <name type="scientific">Ciona savignyi</name>
    <name type="common">Pacific transparent sea squirt</name>
    <dbReference type="NCBI Taxonomy" id="51511"/>
    <lineage>
        <taxon>Eukaryota</taxon>
        <taxon>Metazoa</taxon>
        <taxon>Chordata</taxon>
        <taxon>Tunicata</taxon>
        <taxon>Ascidiacea</taxon>
        <taxon>Phlebobranchia</taxon>
        <taxon>Cionidae</taxon>
        <taxon>Ciona</taxon>
    </lineage>
</organism>
<dbReference type="PANTHER" id="PTHR22775:SF44">
    <property type="entry name" value="SORTING NEXIN-14"/>
    <property type="match status" value="1"/>
</dbReference>
<dbReference type="PROSITE" id="PS50132">
    <property type="entry name" value="RGS"/>
    <property type="match status" value="1"/>
</dbReference>
<name>H2ZAZ3_CIOSA</name>
<dbReference type="Pfam" id="PF00615">
    <property type="entry name" value="RGS"/>
    <property type="match status" value="1"/>
</dbReference>
<dbReference type="InterPro" id="IPR003114">
    <property type="entry name" value="Phox_assoc"/>
</dbReference>
<dbReference type="Gene3D" id="1.10.167.10">
    <property type="entry name" value="Regulator of G-protein Signalling 4, domain 2"/>
    <property type="match status" value="1"/>
</dbReference>
<dbReference type="InParanoid" id="H2ZAZ3"/>
<feature type="domain" description="RGS" evidence="2">
    <location>
        <begin position="103"/>
        <end position="235"/>
    </location>
</feature>
<dbReference type="GO" id="GO:0080025">
    <property type="term" value="F:phosphatidylinositol-3,5-bisphosphate binding"/>
    <property type="evidence" value="ECO:0007669"/>
    <property type="project" value="InterPro"/>
</dbReference>
<feature type="domain" description="PXA" evidence="3">
    <location>
        <begin position="1"/>
        <end position="71"/>
    </location>
</feature>
<reference evidence="5" key="1">
    <citation type="submission" date="2003-08" db="EMBL/GenBank/DDBJ databases">
        <authorList>
            <person name="Birren B."/>
            <person name="Nusbaum C."/>
            <person name="Abebe A."/>
            <person name="Abouelleil A."/>
            <person name="Adekoya E."/>
            <person name="Ait-zahra M."/>
            <person name="Allen N."/>
            <person name="Allen T."/>
            <person name="An P."/>
            <person name="Anderson M."/>
            <person name="Anderson S."/>
            <person name="Arachchi H."/>
            <person name="Armbruster J."/>
            <person name="Bachantsang P."/>
            <person name="Baldwin J."/>
            <person name="Barry A."/>
            <person name="Bayul T."/>
            <person name="Blitshsteyn B."/>
            <person name="Bloom T."/>
            <person name="Blye J."/>
            <person name="Boguslavskiy L."/>
            <person name="Borowsky M."/>
            <person name="Boukhgalter B."/>
            <person name="Brunache A."/>
            <person name="Butler J."/>
            <person name="Calixte N."/>
            <person name="Calvo S."/>
            <person name="Camarata J."/>
            <person name="Campo K."/>
            <person name="Chang J."/>
            <person name="Cheshatsang Y."/>
            <person name="Citroen M."/>
            <person name="Collymore A."/>
            <person name="Considine T."/>
            <person name="Cook A."/>
            <person name="Cooke P."/>
            <person name="Corum B."/>
            <person name="Cuomo C."/>
            <person name="David R."/>
            <person name="Dawoe T."/>
            <person name="Degray S."/>
            <person name="Dodge S."/>
            <person name="Dooley K."/>
            <person name="Dorje P."/>
            <person name="Dorjee K."/>
            <person name="Dorris L."/>
            <person name="Duffey N."/>
            <person name="Dupes A."/>
            <person name="Elkins T."/>
            <person name="Engels R."/>
            <person name="Erickson J."/>
            <person name="Farina A."/>
            <person name="Faro S."/>
            <person name="Ferreira P."/>
            <person name="Fischer H."/>
            <person name="Fitzgerald M."/>
            <person name="Foley K."/>
            <person name="Gage D."/>
            <person name="Galagan J."/>
            <person name="Gearin G."/>
            <person name="Gnerre S."/>
            <person name="Gnirke A."/>
            <person name="Goyette A."/>
            <person name="Graham J."/>
            <person name="Grandbois E."/>
            <person name="Gyaltsen K."/>
            <person name="Hafez N."/>
            <person name="Hagopian D."/>
            <person name="Hagos B."/>
            <person name="Hall J."/>
            <person name="Hatcher B."/>
            <person name="Heller A."/>
            <person name="Higgins H."/>
            <person name="Honan T."/>
            <person name="Horn A."/>
            <person name="Houde N."/>
            <person name="Hughes L."/>
            <person name="Hulme W."/>
            <person name="Husby E."/>
            <person name="Iliev I."/>
            <person name="Jaffe D."/>
            <person name="Jones C."/>
            <person name="Kamal M."/>
            <person name="Kamat A."/>
            <person name="Kamvysselis M."/>
            <person name="Karlsson E."/>
            <person name="Kells C."/>
            <person name="Kieu A."/>
            <person name="Kisner P."/>
            <person name="Kodira C."/>
            <person name="Kulbokas E."/>
            <person name="Labutti K."/>
            <person name="Lama D."/>
            <person name="Landers T."/>
            <person name="Leger J."/>
            <person name="Levine S."/>
            <person name="Lewis D."/>
            <person name="Lewis T."/>
            <person name="Lindblad-toh K."/>
            <person name="Liu X."/>
            <person name="Lokyitsang T."/>
            <person name="Lokyitsang Y."/>
            <person name="Lucien O."/>
            <person name="Lui A."/>
            <person name="Ma L.J."/>
            <person name="Mabbitt R."/>
            <person name="Macdonald J."/>
            <person name="Maclean C."/>
            <person name="Major J."/>
            <person name="Manning J."/>
            <person name="Marabella R."/>
            <person name="Maru K."/>
            <person name="Matthews C."/>
            <person name="Mauceli E."/>
            <person name="Mccarthy M."/>
            <person name="Mcdonough S."/>
            <person name="Mcghee T."/>
            <person name="Meldrim J."/>
            <person name="Meneus L."/>
            <person name="Mesirov J."/>
            <person name="Mihalev A."/>
            <person name="Mihova T."/>
            <person name="Mikkelsen T."/>
            <person name="Mlenga V."/>
            <person name="Moru K."/>
            <person name="Mozes J."/>
            <person name="Mulrain L."/>
            <person name="Munson G."/>
            <person name="Naylor J."/>
            <person name="Newes C."/>
            <person name="Nguyen C."/>
            <person name="Nguyen N."/>
            <person name="Nguyen T."/>
            <person name="Nicol R."/>
            <person name="Nielsen C."/>
            <person name="Nizzari M."/>
            <person name="Norbu C."/>
            <person name="Norbu N."/>
            <person name="O'donnell P."/>
            <person name="Okoawo O."/>
            <person name="O'leary S."/>
            <person name="Omotosho B."/>
            <person name="O'neill K."/>
            <person name="Osman S."/>
            <person name="Parker S."/>
            <person name="Perrin D."/>
            <person name="Phunkhang P."/>
            <person name="Piqani B."/>
            <person name="Purcell S."/>
            <person name="Rachupka T."/>
            <person name="Ramasamy U."/>
            <person name="Rameau R."/>
            <person name="Ray V."/>
            <person name="Raymond C."/>
            <person name="Retta R."/>
            <person name="Richardson S."/>
            <person name="Rise C."/>
            <person name="Rodriguez J."/>
            <person name="Rogers J."/>
            <person name="Rogov P."/>
            <person name="Rutman M."/>
            <person name="Schupbach R."/>
            <person name="Seaman C."/>
            <person name="Settipalli S."/>
            <person name="Sharpe T."/>
            <person name="Sheridan J."/>
            <person name="Sherpa N."/>
            <person name="Shi J."/>
            <person name="Smirnov S."/>
            <person name="Smith C."/>
            <person name="Sougnez C."/>
            <person name="Spencer B."/>
            <person name="Stalker J."/>
            <person name="Stange-thomann N."/>
            <person name="Stavropoulos S."/>
            <person name="Stetson K."/>
            <person name="Stone C."/>
            <person name="Stone S."/>
            <person name="Stubbs M."/>
            <person name="Talamas J."/>
            <person name="Tchuinga P."/>
            <person name="Tenzing P."/>
            <person name="Tesfaye S."/>
            <person name="Theodore J."/>
            <person name="Thoulutsang Y."/>
            <person name="Topham K."/>
            <person name="Towey S."/>
            <person name="Tsamla T."/>
            <person name="Tsomo N."/>
            <person name="Vallee D."/>
            <person name="Vassiliev H."/>
            <person name="Venkataraman V."/>
            <person name="Vinson J."/>
            <person name="Vo A."/>
            <person name="Wade C."/>
            <person name="Wang S."/>
            <person name="Wangchuk T."/>
            <person name="Wangdi T."/>
            <person name="Whittaker C."/>
            <person name="Wilkinson J."/>
            <person name="Wu Y."/>
            <person name="Wyman D."/>
            <person name="Yadav S."/>
            <person name="Yang S."/>
            <person name="Yang X."/>
            <person name="Yeager S."/>
            <person name="Yee E."/>
            <person name="Young G."/>
            <person name="Zainoun J."/>
            <person name="Zembeck L."/>
            <person name="Zimmer A."/>
            <person name="Zody M."/>
            <person name="Lander E."/>
        </authorList>
    </citation>
    <scope>NUCLEOTIDE SEQUENCE [LARGE SCALE GENOMIC DNA]</scope>
</reference>
<dbReference type="GO" id="GO:0005770">
    <property type="term" value="C:late endosome"/>
    <property type="evidence" value="ECO:0007669"/>
    <property type="project" value="TreeGrafter"/>
</dbReference>
<dbReference type="AlphaFoldDB" id="H2ZAZ3"/>
<evidence type="ECO:0000313" key="5">
    <source>
        <dbReference type="Proteomes" id="UP000007875"/>
    </source>
</evidence>
<dbReference type="InterPro" id="IPR044926">
    <property type="entry name" value="RGS_subdomain_2"/>
</dbReference>
<evidence type="ECO:0000259" key="3">
    <source>
        <dbReference type="PROSITE" id="PS51207"/>
    </source>
</evidence>
<evidence type="ECO:0000259" key="2">
    <source>
        <dbReference type="PROSITE" id="PS50132"/>
    </source>
</evidence>
<dbReference type="InterPro" id="IPR036305">
    <property type="entry name" value="RGS_sf"/>
</dbReference>